<dbReference type="Proteomes" id="UP000299102">
    <property type="component" value="Unassembled WGS sequence"/>
</dbReference>
<dbReference type="SMART" id="SM00355">
    <property type="entry name" value="ZnF_C2H2"/>
    <property type="match status" value="10"/>
</dbReference>
<feature type="domain" description="C2H2-type" evidence="6">
    <location>
        <begin position="376"/>
        <end position="404"/>
    </location>
</feature>
<dbReference type="STRING" id="151549.A0A4C1V3X2"/>
<organism evidence="7 8">
    <name type="scientific">Eumeta variegata</name>
    <name type="common">Bagworm moth</name>
    <name type="synonym">Eumeta japonica</name>
    <dbReference type="NCBI Taxonomy" id="151549"/>
    <lineage>
        <taxon>Eukaryota</taxon>
        <taxon>Metazoa</taxon>
        <taxon>Ecdysozoa</taxon>
        <taxon>Arthropoda</taxon>
        <taxon>Hexapoda</taxon>
        <taxon>Insecta</taxon>
        <taxon>Pterygota</taxon>
        <taxon>Neoptera</taxon>
        <taxon>Endopterygota</taxon>
        <taxon>Lepidoptera</taxon>
        <taxon>Glossata</taxon>
        <taxon>Ditrysia</taxon>
        <taxon>Tineoidea</taxon>
        <taxon>Psychidae</taxon>
        <taxon>Oiketicinae</taxon>
        <taxon>Eumeta</taxon>
    </lineage>
</organism>
<keyword evidence="3 5" id="KW-0863">Zinc-finger</keyword>
<evidence type="ECO:0000256" key="2">
    <source>
        <dbReference type="ARBA" id="ARBA00022737"/>
    </source>
</evidence>
<name>A0A4C1V3X2_EUMVA</name>
<dbReference type="GO" id="GO:0008270">
    <property type="term" value="F:zinc ion binding"/>
    <property type="evidence" value="ECO:0007669"/>
    <property type="project" value="UniProtKB-KW"/>
</dbReference>
<feature type="domain" description="C2H2-type" evidence="6">
    <location>
        <begin position="231"/>
        <end position="259"/>
    </location>
</feature>
<feature type="domain" description="C2H2-type" evidence="6">
    <location>
        <begin position="320"/>
        <end position="347"/>
    </location>
</feature>
<evidence type="ECO:0000259" key="6">
    <source>
        <dbReference type="PROSITE" id="PS50157"/>
    </source>
</evidence>
<sequence>MQTAPKKKASFIRSLTRNFLFLGQHRSPGIETDIISEEIDRNSITTGKRNYQRSARSVARLKTKRNASVVLACWTVSPFRWQKNRFKCAYCEEQFTECSTLREHVSMCSKNHSLDDIYSKFKEMSLINVDLTDATCRVCTVPLVSIDAMRAHVAQHGYRLDPQHPDGVIPFHLDNSCWKCVVCNEEFNNFLKLYEHMNVHYQHYICDICGKGYMTAQRLRKHSEAHAIGPFPCNDCDKIFNTRASRESHRATRHIKEPKYQCPKCEMRFDGYYDRMNHLNETHREREVVYNCPHCELKFKTSGKRSAHVRSIHFPPLRTHGCSYCDWNFKTAYELKRHIVKHTGERNYHCTMCDKSYPRNKTLKEHMRIHDHNGVFNCKWCSCEYKQKTKLLRHVRTNHSLAHSNDGKLMKPNAT</sequence>
<evidence type="ECO:0000256" key="3">
    <source>
        <dbReference type="ARBA" id="ARBA00022771"/>
    </source>
</evidence>
<feature type="domain" description="C2H2-type" evidence="6">
    <location>
        <begin position="348"/>
        <end position="370"/>
    </location>
</feature>
<keyword evidence="4" id="KW-0862">Zinc</keyword>
<dbReference type="PROSITE" id="PS00028">
    <property type="entry name" value="ZINC_FINGER_C2H2_1"/>
    <property type="match status" value="7"/>
</dbReference>
<dbReference type="SUPFAM" id="SSF57667">
    <property type="entry name" value="beta-beta-alpha zinc fingers"/>
    <property type="match status" value="5"/>
</dbReference>
<accession>A0A4C1V3X2</accession>
<evidence type="ECO:0000256" key="1">
    <source>
        <dbReference type="ARBA" id="ARBA00022723"/>
    </source>
</evidence>
<keyword evidence="1" id="KW-0479">Metal-binding</keyword>
<gene>
    <name evidence="7" type="primary">Zbtb17</name>
    <name evidence="7" type="ORF">EVAR_18534_1</name>
</gene>
<reference evidence="7 8" key="1">
    <citation type="journal article" date="2019" name="Commun. Biol.">
        <title>The bagworm genome reveals a unique fibroin gene that provides high tensile strength.</title>
        <authorList>
            <person name="Kono N."/>
            <person name="Nakamura H."/>
            <person name="Ohtoshi R."/>
            <person name="Tomita M."/>
            <person name="Numata K."/>
            <person name="Arakawa K."/>
        </authorList>
    </citation>
    <scope>NUCLEOTIDE SEQUENCE [LARGE SCALE GENOMIC DNA]</scope>
</reference>
<evidence type="ECO:0000256" key="4">
    <source>
        <dbReference type="ARBA" id="ARBA00022833"/>
    </source>
</evidence>
<proteinExistence type="predicted"/>
<feature type="domain" description="C2H2-type" evidence="6">
    <location>
        <begin position="204"/>
        <end position="227"/>
    </location>
</feature>
<dbReference type="PANTHER" id="PTHR24379">
    <property type="entry name" value="KRAB AND ZINC FINGER DOMAIN-CONTAINING"/>
    <property type="match status" value="1"/>
</dbReference>
<protein>
    <submittedName>
        <fullName evidence="7">Zinc finger and BTB domain-containing protein 17</fullName>
    </submittedName>
</protein>
<dbReference type="InterPro" id="IPR036236">
    <property type="entry name" value="Znf_C2H2_sf"/>
</dbReference>
<keyword evidence="8" id="KW-1185">Reference proteome</keyword>
<dbReference type="PROSITE" id="PS50157">
    <property type="entry name" value="ZINC_FINGER_C2H2_2"/>
    <property type="match status" value="7"/>
</dbReference>
<evidence type="ECO:0000256" key="5">
    <source>
        <dbReference type="PROSITE-ProRule" id="PRU00042"/>
    </source>
</evidence>
<dbReference type="OrthoDB" id="3069995at2759"/>
<evidence type="ECO:0000313" key="8">
    <source>
        <dbReference type="Proteomes" id="UP000299102"/>
    </source>
</evidence>
<feature type="domain" description="C2H2-type" evidence="6">
    <location>
        <begin position="178"/>
        <end position="200"/>
    </location>
</feature>
<comment type="caution">
    <text evidence="7">The sequence shown here is derived from an EMBL/GenBank/DDBJ whole genome shotgun (WGS) entry which is preliminary data.</text>
</comment>
<dbReference type="AlphaFoldDB" id="A0A4C1V3X2"/>
<dbReference type="Gene3D" id="3.30.160.60">
    <property type="entry name" value="Classic Zinc Finger"/>
    <property type="match status" value="4"/>
</dbReference>
<evidence type="ECO:0000313" key="7">
    <source>
        <dbReference type="EMBL" id="GBP33056.1"/>
    </source>
</evidence>
<dbReference type="FunFam" id="3.30.160.60:FF:000624">
    <property type="entry name" value="zinc finger protein 697"/>
    <property type="match status" value="1"/>
</dbReference>
<keyword evidence="2" id="KW-0677">Repeat</keyword>
<dbReference type="EMBL" id="BGZK01000269">
    <property type="protein sequence ID" value="GBP33056.1"/>
    <property type="molecule type" value="Genomic_DNA"/>
</dbReference>
<dbReference type="InterPro" id="IPR013087">
    <property type="entry name" value="Znf_C2H2_type"/>
</dbReference>
<dbReference type="PANTHER" id="PTHR24379:SF117">
    <property type="entry name" value="ZINC FINGER PROTEIN WECKLE"/>
    <property type="match status" value="1"/>
</dbReference>
<feature type="domain" description="C2H2-type" evidence="6">
    <location>
        <begin position="86"/>
        <end position="117"/>
    </location>
</feature>
<dbReference type="Pfam" id="PF00096">
    <property type="entry name" value="zf-C2H2"/>
    <property type="match status" value="3"/>
</dbReference>